<feature type="compositionally biased region" description="Gly residues" evidence="1">
    <location>
        <begin position="762"/>
        <end position="777"/>
    </location>
</feature>
<keyword evidence="2" id="KW-0472">Membrane</keyword>
<organism evidence="3 4">
    <name type="scientific">Cafeteria roenbergensis</name>
    <name type="common">Marine flagellate</name>
    <dbReference type="NCBI Taxonomy" id="33653"/>
    <lineage>
        <taxon>Eukaryota</taxon>
        <taxon>Sar</taxon>
        <taxon>Stramenopiles</taxon>
        <taxon>Bigyra</taxon>
        <taxon>Opalozoa</taxon>
        <taxon>Bicosoecida</taxon>
        <taxon>Cafeteriaceae</taxon>
        <taxon>Cafeteria</taxon>
    </lineage>
</organism>
<name>A0A5A8DXB2_CAFRO</name>
<dbReference type="AlphaFoldDB" id="A0A5A8DXB2"/>
<feature type="transmembrane region" description="Helical" evidence="2">
    <location>
        <begin position="139"/>
        <end position="162"/>
    </location>
</feature>
<evidence type="ECO:0000313" key="4">
    <source>
        <dbReference type="Proteomes" id="UP000322899"/>
    </source>
</evidence>
<feature type="transmembrane region" description="Helical" evidence="2">
    <location>
        <begin position="174"/>
        <end position="195"/>
    </location>
</feature>
<comment type="caution">
    <text evidence="3">The sequence shown here is derived from an EMBL/GenBank/DDBJ whole genome shotgun (WGS) entry which is preliminary data.</text>
</comment>
<evidence type="ECO:0000256" key="1">
    <source>
        <dbReference type="SAM" id="MobiDB-lite"/>
    </source>
</evidence>
<feature type="transmembrane region" description="Helical" evidence="2">
    <location>
        <begin position="248"/>
        <end position="268"/>
    </location>
</feature>
<accession>A0A5A8DXB2</accession>
<evidence type="ECO:0000313" key="3">
    <source>
        <dbReference type="EMBL" id="KAA0169314.1"/>
    </source>
</evidence>
<protein>
    <submittedName>
        <fullName evidence="3">Uncharacterized protein</fullName>
    </submittedName>
</protein>
<feature type="transmembrane region" description="Helical" evidence="2">
    <location>
        <begin position="430"/>
        <end position="459"/>
    </location>
</feature>
<feature type="transmembrane region" description="Helical" evidence="2">
    <location>
        <begin position="358"/>
        <end position="378"/>
    </location>
</feature>
<sequence>MSLVDPSWPKAVASFHGGGPREPARGCGRCCGGSLGLAALVVLGLASGVANVFPLLARKYFTTRGSMEAAALAWLASGRQGNVSAPVATQLEAAAIDVADQTEAAWLGSACMATALMLGFGHFAATWRSLGPSLRKQAGILLGFGLALAAQLGTVFTGTSLGRMSRSAGCSEPFFSMTVMSVLHLSLVTYGLLMWTALPDEPGSGDDTRRFSRRDVLATAGASGALLCHLFAVVLGHTNSSHPNARELFVLVLSLWAGFILVLLGCALERLWLAQRAADAQQSQPTRSEDITGRRGEAPGLGQQLAKATSAALLCVFGCGPGQPLARRRPAAGSCHDCVERCSARLRPCSQYNKGNSFGARFSMAAFVVSAVIVMVVLPSDGPSGVGQGADCPAWASVASGGFVERNQPLPPPGSVWPTGLDPLNPSHRAMVLAAFKATALLSFSTAIALCFVIGALIWDTHAHLGRRRKALADRAETTMRRAIAYVSHEARGPLHVADFALSMLERDLRPEPGSLGDRLRGSPGRATASAVSPGGSAAGSPVRSGPGRPRDPWNVGAEQDEEEDVGGTTLASSGPWGSVEALHGHAGADPGSEAELDAEFDALLKAASLPAAGRGAEGGPGADAPGATQPTAQLLGPGSAAAKPRMASVLSQPFGGSGPSAGNLVAVNGRSSPAAPGRIGGRAAASAARDYSLSTSSSVLDVDRDASQSRLLDDLLRWEQAAWSSAMATSAHWNLRIDEDDEDEEKQEGSGRGGGGRRGRGGGGQSHAAGASGGDDGANEDEGEDDEDDSRLNGRWSCLDGDLLEAVADGAEAELESRGLTIRVGWREISEEQFVARHSPADGSA</sequence>
<feature type="compositionally biased region" description="Acidic residues" evidence="1">
    <location>
        <begin position="778"/>
        <end position="790"/>
    </location>
</feature>
<dbReference type="Proteomes" id="UP000322899">
    <property type="component" value="Unassembled WGS sequence"/>
</dbReference>
<keyword evidence="2" id="KW-1133">Transmembrane helix</keyword>
<gene>
    <name evidence="3" type="ORF">FNF27_06995</name>
</gene>
<feature type="transmembrane region" description="Helical" evidence="2">
    <location>
        <begin position="216"/>
        <end position="236"/>
    </location>
</feature>
<feature type="region of interest" description="Disordered" evidence="1">
    <location>
        <begin position="512"/>
        <end position="593"/>
    </location>
</feature>
<dbReference type="EMBL" id="VLTO01000071">
    <property type="protein sequence ID" value="KAA0169314.1"/>
    <property type="molecule type" value="Genomic_DNA"/>
</dbReference>
<proteinExistence type="predicted"/>
<feature type="transmembrane region" description="Helical" evidence="2">
    <location>
        <begin position="104"/>
        <end position="127"/>
    </location>
</feature>
<feature type="region of interest" description="Disordered" evidence="1">
    <location>
        <begin position="736"/>
        <end position="796"/>
    </location>
</feature>
<keyword evidence="2" id="KW-0812">Transmembrane</keyword>
<feature type="transmembrane region" description="Helical" evidence="2">
    <location>
        <begin position="35"/>
        <end position="57"/>
    </location>
</feature>
<evidence type="ECO:0000256" key="2">
    <source>
        <dbReference type="SAM" id="Phobius"/>
    </source>
</evidence>
<feature type="compositionally biased region" description="Low complexity" evidence="1">
    <location>
        <begin position="527"/>
        <end position="548"/>
    </location>
</feature>
<feature type="region of interest" description="Disordered" evidence="1">
    <location>
        <begin position="612"/>
        <end position="641"/>
    </location>
</feature>
<reference evidence="3 4" key="1">
    <citation type="submission" date="2019-07" db="EMBL/GenBank/DDBJ databases">
        <title>Genomes of Cafeteria roenbergensis.</title>
        <authorList>
            <person name="Fischer M.G."/>
            <person name="Hackl T."/>
            <person name="Roman M."/>
        </authorList>
    </citation>
    <scope>NUCLEOTIDE SEQUENCE [LARGE SCALE GENOMIC DNA]</scope>
    <source>
        <strain evidence="3 4">E4-10P</strain>
    </source>
</reference>